<feature type="domain" description="PhyR sigma2" evidence="6">
    <location>
        <begin position="9"/>
        <end position="62"/>
    </location>
</feature>
<sequence length="171" mass="19521">MHELTDDQIREVLPQLRRFALWLTRNPAGADDLVQSGLEKALTSYATLQREENLRIWLFSILYRQFIDGERRKKRYMRILSLFKGEAEYSSSPEELALTDAVLAGFASLPTDQRAILLLVGVEGLRYREVADTLNIPLGTVMSRLSRARRQLHELAEGATAPVNPSLRRLK</sequence>
<dbReference type="InterPro" id="IPR053866">
    <property type="entry name" value="PhyR_sigma2"/>
</dbReference>
<name>A0A845SWF7_9GAMM</name>
<dbReference type="CDD" id="cd06171">
    <property type="entry name" value="Sigma70_r4"/>
    <property type="match status" value="1"/>
</dbReference>
<evidence type="ECO:0000256" key="4">
    <source>
        <dbReference type="ARBA" id="ARBA00023163"/>
    </source>
</evidence>
<dbReference type="SUPFAM" id="SSF88946">
    <property type="entry name" value="Sigma2 domain of RNA polymerase sigma factors"/>
    <property type="match status" value="1"/>
</dbReference>
<comment type="caution">
    <text evidence="7">The sequence shown here is derived from an EMBL/GenBank/DDBJ whole genome shotgun (WGS) entry which is preliminary data.</text>
</comment>
<keyword evidence="3" id="KW-0731">Sigma factor</keyword>
<evidence type="ECO:0000259" key="6">
    <source>
        <dbReference type="Pfam" id="PF22029"/>
    </source>
</evidence>
<dbReference type="Pfam" id="PF22029">
    <property type="entry name" value="PhyR_sigma2"/>
    <property type="match status" value="1"/>
</dbReference>
<accession>A0A845SWF7</accession>
<dbReference type="InterPro" id="IPR013249">
    <property type="entry name" value="RNA_pol_sigma70_r4_t2"/>
</dbReference>
<dbReference type="InterPro" id="IPR036388">
    <property type="entry name" value="WH-like_DNA-bd_sf"/>
</dbReference>
<proteinExistence type="inferred from homology"/>
<evidence type="ECO:0000256" key="3">
    <source>
        <dbReference type="ARBA" id="ARBA00023082"/>
    </source>
</evidence>
<keyword evidence="8" id="KW-1185">Reference proteome</keyword>
<dbReference type="GO" id="GO:0016987">
    <property type="term" value="F:sigma factor activity"/>
    <property type="evidence" value="ECO:0007669"/>
    <property type="project" value="UniProtKB-KW"/>
</dbReference>
<dbReference type="GO" id="GO:0006352">
    <property type="term" value="P:DNA-templated transcription initiation"/>
    <property type="evidence" value="ECO:0007669"/>
    <property type="project" value="InterPro"/>
</dbReference>
<dbReference type="SUPFAM" id="SSF88659">
    <property type="entry name" value="Sigma3 and sigma4 domains of RNA polymerase sigma factors"/>
    <property type="match status" value="1"/>
</dbReference>
<organism evidence="7 8">
    <name type="scientific">Acerihabitans arboris</name>
    <dbReference type="NCBI Taxonomy" id="2691583"/>
    <lineage>
        <taxon>Bacteria</taxon>
        <taxon>Pseudomonadati</taxon>
        <taxon>Pseudomonadota</taxon>
        <taxon>Gammaproteobacteria</taxon>
        <taxon>Enterobacterales</taxon>
        <taxon>Pectobacteriaceae</taxon>
        <taxon>Acerihabitans</taxon>
    </lineage>
</organism>
<dbReference type="Gene3D" id="1.10.1740.10">
    <property type="match status" value="1"/>
</dbReference>
<dbReference type="NCBIfam" id="TIGR02937">
    <property type="entry name" value="sigma70-ECF"/>
    <property type="match status" value="1"/>
</dbReference>
<evidence type="ECO:0000256" key="1">
    <source>
        <dbReference type="ARBA" id="ARBA00010641"/>
    </source>
</evidence>
<evidence type="ECO:0000313" key="8">
    <source>
        <dbReference type="Proteomes" id="UP000461443"/>
    </source>
</evidence>
<dbReference type="Proteomes" id="UP000461443">
    <property type="component" value="Unassembled WGS sequence"/>
</dbReference>
<keyword evidence="4" id="KW-0804">Transcription</keyword>
<reference evidence="7 8" key="1">
    <citation type="submission" date="2019-12" db="EMBL/GenBank/DDBJ databases">
        <authorList>
            <person name="Lee S.D."/>
        </authorList>
    </citation>
    <scope>NUCLEOTIDE SEQUENCE [LARGE SCALE GENOMIC DNA]</scope>
    <source>
        <strain evidence="7 8">SAP-6</strain>
    </source>
</reference>
<dbReference type="PANTHER" id="PTHR43133">
    <property type="entry name" value="RNA POLYMERASE ECF-TYPE SIGMA FACTO"/>
    <property type="match status" value="1"/>
</dbReference>
<dbReference type="InterPro" id="IPR013325">
    <property type="entry name" value="RNA_pol_sigma_r2"/>
</dbReference>
<dbReference type="InterPro" id="IPR039425">
    <property type="entry name" value="RNA_pol_sigma-70-like"/>
</dbReference>
<keyword evidence="2" id="KW-0805">Transcription regulation</keyword>
<dbReference type="PANTHER" id="PTHR43133:SF25">
    <property type="entry name" value="RNA POLYMERASE SIGMA FACTOR RFAY-RELATED"/>
    <property type="match status" value="1"/>
</dbReference>
<reference evidence="7 8" key="2">
    <citation type="submission" date="2020-02" db="EMBL/GenBank/DDBJ databases">
        <title>The new genus of Enterobacteriales.</title>
        <authorList>
            <person name="Kim I.S."/>
        </authorList>
    </citation>
    <scope>NUCLEOTIDE SEQUENCE [LARGE SCALE GENOMIC DNA]</scope>
    <source>
        <strain evidence="7 8">SAP-6</strain>
    </source>
</reference>
<dbReference type="Gene3D" id="1.10.10.10">
    <property type="entry name" value="Winged helix-like DNA-binding domain superfamily/Winged helix DNA-binding domain"/>
    <property type="match status" value="1"/>
</dbReference>
<dbReference type="AlphaFoldDB" id="A0A845SWF7"/>
<dbReference type="EMBL" id="WUBS01000017">
    <property type="protein sequence ID" value="NDL65235.1"/>
    <property type="molecule type" value="Genomic_DNA"/>
</dbReference>
<dbReference type="GO" id="GO:0003677">
    <property type="term" value="F:DNA binding"/>
    <property type="evidence" value="ECO:0007669"/>
    <property type="project" value="InterPro"/>
</dbReference>
<gene>
    <name evidence="7" type="ORF">GRH90_21115</name>
</gene>
<dbReference type="InterPro" id="IPR013324">
    <property type="entry name" value="RNA_pol_sigma_r3/r4-like"/>
</dbReference>
<dbReference type="InterPro" id="IPR014284">
    <property type="entry name" value="RNA_pol_sigma-70_dom"/>
</dbReference>
<dbReference type="Pfam" id="PF08281">
    <property type="entry name" value="Sigma70_r4_2"/>
    <property type="match status" value="1"/>
</dbReference>
<comment type="similarity">
    <text evidence="1">Belongs to the sigma-70 factor family. ECF subfamily.</text>
</comment>
<feature type="domain" description="RNA polymerase sigma factor 70 region 4 type 2" evidence="5">
    <location>
        <begin position="106"/>
        <end position="152"/>
    </location>
</feature>
<evidence type="ECO:0000313" key="7">
    <source>
        <dbReference type="EMBL" id="NDL65235.1"/>
    </source>
</evidence>
<evidence type="ECO:0000256" key="2">
    <source>
        <dbReference type="ARBA" id="ARBA00023015"/>
    </source>
</evidence>
<evidence type="ECO:0000259" key="5">
    <source>
        <dbReference type="Pfam" id="PF08281"/>
    </source>
</evidence>
<protein>
    <submittedName>
        <fullName evidence="7">Sigma-70 family RNA polymerase sigma factor</fullName>
    </submittedName>
</protein>